<protein>
    <submittedName>
        <fullName evidence="2">Uncharacterized protein</fullName>
    </submittedName>
</protein>
<accession>A0A2C5ZPN1</accession>
<name>A0A2C5ZPN1_9HYPO</name>
<dbReference type="AlphaFoldDB" id="A0A2C5ZPN1"/>
<organism evidence="2 3">
    <name type="scientific">Ophiocordyceps australis</name>
    <dbReference type="NCBI Taxonomy" id="1399860"/>
    <lineage>
        <taxon>Eukaryota</taxon>
        <taxon>Fungi</taxon>
        <taxon>Dikarya</taxon>
        <taxon>Ascomycota</taxon>
        <taxon>Pezizomycotina</taxon>
        <taxon>Sordariomycetes</taxon>
        <taxon>Hypocreomycetidae</taxon>
        <taxon>Hypocreales</taxon>
        <taxon>Ophiocordycipitaceae</taxon>
        <taxon>Ophiocordyceps</taxon>
    </lineage>
</organism>
<sequence length="284" mass="32408">MKAFIFLPLLDLVASKQVANHFVLPNLGNHLDSNVLFPGTGPLPLDVISRQLEYELDSDKKQPEEPGPSSWWKWVRPARNRGFRFRSVAQTMKEMNKTGATSEATMSACTTLLSLIQAMQKEPPRPPKIRKRRIALEDVSRIKHALQVFGKQCPMIQSHKGLHVLEPTESDIYRALKKREKKWQQWKTLVTAKAYELNDIRVKIRAMMDQDPLYEPHELECAALFDLIEARTHEPMRPKRFDADIVFALDKTIEKGVALFGKQCGESAKLGTESAFMTTKARTP</sequence>
<comment type="caution">
    <text evidence="2">The sequence shown here is derived from an EMBL/GenBank/DDBJ whole genome shotgun (WGS) entry which is preliminary data.</text>
</comment>
<dbReference type="EMBL" id="NJEU01000087">
    <property type="protein sequence ID" value="PHH81956.1"/>
    <property type="molecule type" value="Genomic_DNA"/>
</dbReference>
<keyword evidence="1" id="KW-0732">Signal</keyword>
<evidence type="ECO:0000256" key="1">
    <source>
        <dbReference type="SAM" id="SignalP"/>
    </source>
</evidence>
<evidence type="ECO:0000313" key="3">
    <source>
        <dbReference type="Proteomes" id="UP000224854"/>
    </source>
</evidence>
<feature type="chain" id="PRO_5013242668" evidence="1">
    <location>
        <begin position="16"/>
        <end position="284"/>
    </location>
</feature>
<evidence type="ECO:0000313" key="2">
    <source>
        <dbReference type="EMBL" id="PHH81956.1"/>
    </source>
</evidence>
<reference evidence="2 3" key="1">
    <citation type="submission" date="2017-06" db="EMBL/GenBank/DDBJ databases">
        <title>Ant-infecting Ophiocordyceps genomes reveal a high diversity of potential behavioral manipulation genes and a possible major role for enterotoxins.</title>
        <authorList>
            <person name="De Bekker C."/>
            <person name="Evans H.C."/>
            <person name="Brachmann A."/>
            <person name="Hughes D.P."/>
        </authorList>
    </citation>
    <scope>NUCLEOTIDE SEQUENCE [LARGE SCALE GENOMIC DNA]</scope>
    <source>
        <strain evidence="2 3">1348a</strain>
    </source>
</reference>
<feature type="signal peptide" evidence="1">
    <location>
        <begin position="1"/>
        <end position="15"/>
    </location>
</feature>
<dbReference type="Proteomes" id="UP000224854">
    <property type="component" value="Unassembled WGS sequence"/>
</dbReference>
<proteinExistence type="predicted"/>
<keyword evidence="3" id="KW-1185">Reference proteome</keyword>
<gene>
    <name evidence="2" type="ORF">CDD82_7443</name>
</gene>